<name>A2EDB7_TRIV3</name>
<proteinExistence type="predicted"/>
<evidence type="ECO:0000313" key="1">
    <source>
        <dbReference type="EMBL" id="EAY09375.1"/>
    </source>
</evidence>
<reference evidence="1" key="2">
    <citation type="journal article" date="2007" name="Science">
        <title>Draft genome sequence of the sexually transmitted pathogen Trichomonas vaginalis.</title>
        <authorList>
            <person name="Carlton J.M."/>
            <person name="Hirt R.P."/>
            <person name="Silva J.C."/>
            <person name="Delcher A.L."/>
            <person name="Schatz M."/>
            <person name="Zhao Q."/>
            <person name="Wortman J.R."/>
            <person name="Bidwell S.L."/>
            <person name="Alsmark U.C.M."/>
            <person name="Besteiro S."/>
            <person name="Sicheritz-Ponten T."/>
            <person name="Noel C.J."/>
            <person name="Dacks J.B."/>
            <person name="Foster P.G."/>
            <person name="Simillion C."/>
            <person name="Van de Peer Y."/>
            <person name="Miranda-Saavedra D."/>
            <person name="Barton G.J."/>
            <person name="Westrop G.D."/>
            <person name="Mueller S."/>
            <person name="Dessi D."/>
            <person name="Fiori P.L."/>
            <person name="Ren Q."/>
            <person name="Paulsen I."/>
            <person name="Zhang H."/>
            <person name="Bastida-Corcuera F.D."/>
            <person name="Simoes-Barbosa A."/>
            <person name="Brown M.T."/>
            <person name="Hayes R.D."/>
            <person name="Mukherjee M."/>
            <person name="Okumura C.Y."/>
            <person name="Schneider R."/>
            <person name="Smith A.J."/>
            <person name="Vanacova S."/>
            <person name="Villalvazo M."/>
            <person name="Haas B.J."/>
            <person name="Pertea M."/>
            <person name="Feldblyum T.V."/>
            <person name="Utterback T.R."/>
            <person name="Shu C.L."/>
            <person name="Osoegawa K."/>
            <person name="de Jong P.J."/>
            <person name="Hrdy I."/>
            <person name="Horvathova L."/>
            <person name="Zubacova Z."/>
            <person name="Dolezal P."/>
            <person name="Malik S.B."/>
            <person name="Logsdon J.M. Jr."/>
            <person name="Henze K."/>
            <person name="Gupta A."/>
            <person name="Wang C.C."/>
            <person name="Dunne R.L."/>
            <person name="Upcroft J.A."/>
            <person name="Upcroft P."/>
            <person name="White O."/>
            <person name="Salzberg S.L."/>
            <person name="Tang P."/>
            <person name="Chiu C.-H."/>
            <person name="Lee Y.-S."/>
            <person name="Embley T.M."/>
            <person name="Coombs G.H."/>
            <person name="Mottram J.C."/>
            <person name="Tachezy J."/>
            <person name="Fraser-Liggett C.M."/>
            <person name="Johnson P.J."/>
        </authorList>
    </citation>
    <scope>NUCLEOTIDE SEQUENCE [LARGE SCALE GENOMIC DNA]</scope>
    <source>
        <strain evidence="1">G3</strain>
    </source>
</reference>
<dbReference type="InParanoid" id="A2EDB7"/>
<evidence type="ECO:0008006" key="3">
    <source>
        <dbReference type="Google" id="ProtNLM"/>
    </source>
</evidence>
<dbReference type="RefSeq" id="XP_001321598.1">
    <property type="nucleotide sequence ID" value="XM_001321563.1"/>
</dbReference>
<sequence>MDPDSFYKLLVQSFQSQPKENILNFIMENKATAFSCGTSLLTRGNIPKIHIQQILLALTRVLPRIATESTEIPFDEIGTENLQNFFNACIEFEFKGDPTTSQIAANTISRLIRCDYFCENRLGFLDIIYQLYFDPPSPESISGITLIICDVIDYNQQLEAHFAEIANQLLVHLNNHPDLKTIYDQSIRIVDILLKKSFITDQETGHLIFQILQITINKIGSKSASYACFSDIFHFYYEFVSEIGNEIMQMSISDIQEGSDDLKSNILGMWRSIIHSERIAKESFNLIHQNLIDIINILAVIASTVPQDICTIQEQNQPNIIATTLISKLSKLQFANEPLIQKYFQLKVSQNPGERETALTIIASLFNNGDISSIIDDALSFILASMSDDISRVRENAMMAIQAFLVPSNFSDLIQQAVSQSIDSVLHILQEDSNLSQTANSLLVSIADAADDKYKKKVTKLFLKNVLSNENLDIKLNCAKSASIIIADLLPRDMYPKIFLNVLEVICNIVNEENPDFNILTTMFSCFQTIVYRLENNEVLINNSDEICNVFNLTLSSENEDLGMKSLVPLGCFARSIGSELFDDEKFNFTMNAILKYLSKVNEPESIQNAAIAIRMMIDKFNLSDYVVQIISFCNDIMTNLNLESKKYCFRVIKDIFTFYPEILSEDICNTTMSLLISSVNEVKAVRDNLDVYYSYMDASHELQDQVTPLIGAFTAAITILKGNSVISEIIPVVVSLLDFSCCIRGLCEPLLVEEIILCMHYLIVSCEDEYDVKQNFSQMQSVHQMLRFAMENQLENEKVGEIIFSFDN</sequence>
<gene>
    <name evidence="1" type="ORF">TVAG_417970</name>
</gene>
<dbReference type="AlphaFoldDB" id="A2EDB7"/>
<accession>A2EDB7</accession>
<reference evidence="1" key="1">
    <citation type="submission" date="2006-10" db="EMBL/GenBank/DDBJ databases">
        <authorList>
            <person name="Amadeo P."/>
            <person name="Zhao Q."/>
            <person name="Wortman J."/>
            <person name="Fraser-Liggett C."/>
            <person name="Carlton J."/>
        </authorList>
    </citation>
    <scope>NUCLEOTIDE SEQUENCE</scope>
    <source>
        <strain evidence="1">G3</strain>
    </source>
</reference>
<dbReference type="Proteomes" id="UP000001542">
    <property type="component" value="Unassembled WGS sequence"/>
</dbReference>
<organism evidence="1 2">
    <name type="scientific">Trichomonas vaginalis (strain ATCC PRA-98 / G3)</name>
    <dbReference type="NCBI Taxonomy" id="412133"/>
    <lineage>
        <taxon>Eukaryota</taxon>
        <taxon>Metamonada</taxon>
        <taxon>Parabasalia</taxon>
        <taxon>Trichomonadida</taxon>
        <taxon>Trichomonadidae</taxon>
        <taxon>Trichomonas</taxon>
    </lineage>
</organism>
<dbReference type="SUPFAM" id="SSF48371">
    <property type="entry name" value="ARM repeat"/>
    <property type="match status" value="1"/>
</dbReference>
<dbReference type="VEuPathDB" id="TrichDB:TVAG_417970"/>
<dbReference type="EMBL" id="DS113359">
    <property type="protein sequence ID" value="EAY09375.1"/>
    <property type="molecule type" value="Genomic_DNA"/>
</dbReference>
<dbReference type="Gene3D" id="1.25.10.10">
    <property type="entry name" value="Leucine-rich Repeat Variant"/>
    <property type="match status" value="1"/>
</dbReference>
<dbReference type="InterPro" id="IPR016024">
    <property type="entry name" value="ARM-type_fold"/>
</dbReference>
<dbReference type="InterPro" id="IPR011989">
    <property type="entry name" value="ARM-like"/>
</dbReference>
<protein>
    <recommendedName>
        <fullName evidence="3">HEAT repeat family protein</fullName>
    </recommendedName>
</protein>
<keyword evidence="2" id="KW-1185">Reference proteome</keyword>
<dbReference type="KEGG" id="tva:4767292"/>
<dbReference type="VEuPathDB" id="TrichDB:TVAGG3_0876000"/>
<dbReference type="SMR" id="A2EDB7"/>
<evidence type="ECO:0000313" key="2">
    <source>
        <dbReference type="Proteomes" id="UP000001542"/>
    </source>
</evidence>